<dbReference type="AlphaFoldDB" id="A0A139GXF9"/>
<reference evidence="4 5" key="1">
    <citation type="submission" date="2015-07" db="EMBL/GenBank/DDBJ databases">
        <title>Comparative genomics of the Sigatoka disease complex on banana suggests a link between parallel evolutionary changes in Pseudocercospora fijiensis and Pseudocercospora eumusae and increased virulence on the banana host.</title>
        <authorList>
            <person name="Chang T.-C."/>
            <person name="Salvucci A."/>
            <person name="Crous P.W."/>
            <person name="Stergiopoulos I."/>
        </authorList>
    </citation>
    <scope>NUCLEOTIDE SEQUENCE [LARGE SCALE GENOMIC DNA]</scope>
    <source>
        <strain evidence="4 5">CBS 114824</strain>
    </source>
</reference>
<dbReference type="SUPFAM" id="SSF52540">
    <property type="entry name" value="P-loop containing nucleoside triphosphate hydrolases"/>
    <property type="match status" value="1"/>
</dbReference>
<evidence type="ECO:0000259" key="3">
    <source>
        <dbReference type="Pfam" id="PF24564"/>
    </source>
</evidence>
<feature type="domain" description="DUF7605" evidence="3">
    <location>
        <begin position="687"/>
        <end position="855"/>
    </location>
</feature>
<evidence type="ECO:0000313" key="5">
    <source>
        <dbReference type="Proteomes" id="UP000070133"/>
    </source>
</evidence>
<dbReference type="PANTHER" id="PTHR36681">
    <property type="entry name" value="NUCLEAR GTPASE, GERMINAL CENTER-ASSOCIATED, TANDEM DUPLICATE 3"/>
    <property type="match status" value="1"/>
</dbReference>
<name>A0A139GXF9_9PEZI</name>
<dbReference type="Proteomes" id="UP000070133">
    <property type="component" value="Unassembled WGS sequence"/>
</dbReference>
<proteinExistence type="predicted"/>
<comment type="caution">
    <text evidence="4">The sequence shown here is derived from an EMBL/GenBank/DDBJ whole genome shotgun (WGS) entry which is preliminary data.</text>
</comment>
<dbReference type="InterPro" id="IPR056024">
    <property type="entry name" value="DUF7605"/>
</dbReference>
<sequence>MSSDDDAPPLKRSSSPLFEPSADIAAGDSGAKRLKLTDDDDDNASVDLEQQDVASIPQHISISKEDSLHTRDPYPTPEYRDHINRSATHAELEAATSPLPTDLVFDKRRPRLAAYHPFIEIVEAEVPKACIGFLRLYKLRKQEGYINDTMEIVYEKIVESCIPKQRYPKTKPVVFIGVMGAGKSQLVSALLGIPDIAVTSDSERGTNIVHEFVGLKKDQETRFLVEALYYPVDKIEKRIMTLCRAVFDYFEAEKQQETDPDSVDEADIDELNDRFLDATNVLHTILCDPEDDDFATKDALGEWLKHQWANSTLVETVDKLMGLTSAYMDGRGVENEIEMVGASSVAQLKDIYEGLSRPPKSLNGRHPWPLIRSLQVHLDNDFLNQGVTVTDTPGLDDTNQTVVDATKNYIHRAGTVLIVAPNSRCAQSSDIRDHLRLANSAGKMRNTQLVLTKIDVQGGATNNVNLPAASRDAIRKTEEAIRQIQQRKETLVEEKNRIYALDNIDAKQKDKLRTIDQELEAIPGDLEQETNILYQHQVLGRNANTREDMRGKLREITRSKNAADLKTHFTCSTDYEKLQHGTPVGGVPPKFDLGGTGLPEIIELLYRVPAEERIDTLTNIVQRKLPRSFENIISITSKTSFERHHEMRNAIKSTLENQCDAVYEMLKDQLNGSFPENIGKRIDEHQDSTWPNAVQPIVKKWEALPGGTFQAYCRRHGHWKPGRNQPETHWNQEIQSVFAVELQKGFDGFVDDIKTFQQNLQVNIIDMIFMPLRETLNDKAFHSASNSAGFLKAVDDRKDDLLWALNKAFEMLQTAVHQVRSDAITDHDDDSYVGSAMSRTYDYCATLSAKDFPKKSKQQSGNRAAKVKTRNGKSVSGPHAERMKRIRALVADPGPDNIFCAVGSAVSNSCKDIIPEWLKKVEARLKQTVESIMKEFNNRYRVPEANGGEKEGAIEAELREEAHKALEYFYGRGKMMLDEAKKWEQEGQDA</sequence>
<feature type="region of interest" description="Disordered" evidence="1">
    <location>
        <begin position="854"/>
        <end position="880"/>
    </location>
</feature>
<organism evidence="4 5">
    <name type="scientific">Pseudocercospora eumusae</name>
    <dbReference type="NCBI Taxonomy" id="321146"/>
    <lineage>
        <taxon>Eukaryota</taxon>
        <taxon>Fungi</taxon>
        <taxon>Dikarya</taxon>
        <taxon>Ascomycota</taxon>
        <taxon>Pezizomycotina</taxon>
        <taxon>Dothideomycetes</taxon>
        <taxon>Dothideomycetidae</taxon>
        <taxon>Mycosphaerellales</taxon>
        <taxon>Mycosphaerellaceae</taxon>
        <taxon>Pseudocercospora</taxon>
    </lineage>
</organism>
<dbReference type="Pfam" id="PF00350">
    <property type="entry name" value="Dynamin_N"/>
    <property type="match status" value="1"/>
</dbReference>
<accession>A0A139GXF9</accession>
<feature type="compositionally biased region" description="Basic and acidic residues" evidence="1">
    <location>
        <begin position="62"/>
        <end position="76"/>
    </location>
</feature>
<feature type="region of interest" description="Disordered" evidence="1">
    <location>
        <begin position="1"/>
        <end position="76"/>
    </location>
</feature>
<feature type="domain" description="Dynamin N-terminal" evidence="2">
    <location>
        <begin position="173"/>
        <end position="453"/>
    </location>
</feature>
<dbReference type="Pfam" id="PF24564">
    <property type="entry name" value="DUF7605"/>
    <property type="match status" value="1"/>
</dbReference>
<dbReference type="InterPro" id="IPR045063">
    <property type="entry name" value="Dynamin_N"/>
</dbReference>
<gene>
    <name evidence="4" type="ORF">AC578_1669</name>
</gene>
<evidence type="ECO:0000313" key="4">
    <source>
        <dbReference type="EMBL" id="KXS94894.1"/>
    </source>
</evidence>
<dbReference type="STRING" id="321146.A0A139GXF9"/>
<evidence type="ECO:0000256" key="1">
    <source>
        <dbReference type="SAM" id="MobiDB-lite"/>
    </source>
</evidence>
<keyword evidence="5" id="KW-1185">Reference proteome</keyword>
<dbReference type="PANTHER" id="PTHR36681:SF3">
    <property type="entry name" value="NUCLEAR GTPASE, GERMINAL CENTER-ASSOCIATED, TANDEM DUPLICATE 3"/>
    <property type="match status" value="1"/>
</dbReference>
<dbReference type="OrthoDB" id="5427350at2759"/>
<dbReference type="InterPro" id="IPR027417">
    <property type="entry name" value="P-loop_NTPase"/>
</dbReference>
<dbReference type="EMBL" id="LFZN01000249">
    <property type="protein sequence ID" value="KXS94894.1"/>
    <property type="molecule type" value="Genomic_DNA"/>
</dbReference>
<evidence type="ECO:0000259" key="2">
    <source>
        <dbReference type="Pfam" id="PF00350"/>
    </source>
</evidence>
<dbReference type="Gene3D" id="3.40.50.300">
    <property type="entry name" value="P-loop containing nucleotide triphosphate hydrolases"/>
    <property type="match status" value="1"/>
</dbReference>
<evidence type="ECO:0008006" key="6">
    <source>
        <dbReference type="Google" id="ProtNLM"/>
    </source>
</evidence>
<protein>
    <recommendedName>
        <fullName evidence="6">GED domain-containing protein</fullName>
    </recommendedName>
</protein>